<dbReference type="SUPFAM" id="SSF52058">
    <property type="entry name" value="L domain-like"/>
    <property type="match status" value="1"/>
</dbReference>
<evidence type="ECO:0000256" key="9">
    <source>
        <dbReference type="ARBA" id="ARBA00022816"/>
    </source>
</evidence>
<dbReference type="SUPFAM" id="SSF54928">
    <property type="entry name" value="RNA-binding domain, RBD"/>
    <property type="match status" value="1"/>
</dbReference>
<dbReference type="SMR" id="Q99MW6"/>
<dbReference type="InterPro" id="IPR005637">
    <property type="entry name" value="TAP_C_dom"/>
</dbReference>
<dbReference type="RefSeq" id="NP_001276665.1">
    <property type="nucleotide sequence ID" value="NM_001289736.1"/>
</dbReference>
<dbReference type="GO" id="GO:0005654">
    <property type="term" value="C:nucleoplasm"/>
    <property type="evidence" value="ECO:0007669"/>
    <property type="project" value="UniProtKB-SubCell"/>
</dbReference>
<dbReference type="ExpressionAtlas" id="Q99MW6">
    <property type="expression patterns" value="baseline and differential"/>
</dbReference>
<dbReference type="OrthoDB" id="25872at2759"/>
<dbReference type="SUPFAM" id="SSF46934">
    <property type="entry name" value="UBA-like"/>
    <property type="match status" value="1"/>
</dbReference>
<keyword evidence="14" id="KW-0539">Nucleus</keyword>
<evidence type="ECO:0000256" key="6">
    <source>
        <dbReference type="ARBA" id="ARBA00022490"/>
    </source>
</evidence>
<keyword evidence="5" id="KW-0813">Transport</keyword>
<keyword evidence="25" id="KW-1185">Reference proteome</keyword>
<dbReference type="FunFam" id="1.10.8.10:FF:000018">
    <property type="entry name" value="Nuclear RNA export factor 1"/>
    <property type="match status" value="1"/>
</dbReference>
<dbReference type="RefSeq" id="NP_112549.1">
    <property type="nucleotide sequence ID" value="NM_031259.2"/>
</dbReference>
<accession>Q99MW6</accession>
<dbReference type="Gene3D" id="3.10.450.50">
    <property type="match status" value="1"/>
</dbReference>
<evidence type="ECO:0000256" key="16">
    <source>
        <dbReference type="ARBA" id="ARBA00080675"/>
    </source>
</evidence>
<dbReference type="GeneID" id="83454"/>
<dbReference type="Gene3D" id="3.80.10.10">
    <property type="entry name" value="Ribonuclease Inhibitor"/>
    <property type="match status" value="1"/>
</dbReference>
<dbReference type="Gene3D" id="1.10.8.10">
    <property type="entry name" value="DNA helicase RuvA subunit, C-terminal domain"/>
    <property type="match status" value="1"/>
</dbReference>
<dbReference type="UCSC" id="uc009ugu.2">
    <property type="organism name" value="mouse"/>
</dbReference>
<dbReference type="PROSITE" id="PS50177">
    <property type="entry name" value="NTF2_DOMAIN"/>
    <property type="match status" value="1"/>
</dbReference>
<evidence type="ECO:0000256" key="10">
    <source>
        <dbReference type="ARBA" id="ARBA00022927"/>
    </source>
</evidence>
<organism evidence="22">
    <name type="scientific">Mus musculus</name>
    <name type="common">Mouse</name>
    <dbReference type="NCBI Taxonomy" id="10090"/>
    <lineage>
        <taxon>Eukaryota</taxon>
        <taxon>Metazoa</taxon>
        <taxon>Chordata</taxon>
        <taxon>Craniata</taxon>
        <taxon>Vertebrata</taxon>
        <taxon>Euteleostomi</taxon>
        <taxon>Mammalia</taxon>
        <taxon>Eutheria</taxon>
        <taxon>Euarchontoglires</taxon>
        <taxon>Glires</taxon>
        <taxon>Rodentia</taxon>
        <taxon>Myomorpha</taxon>
        <taxon>Muroidea</taxon>
        <taxon>Muridae</taxon>
        <taxon>Murinae</taxon>
        <taxon>Mus</taxon>
        <taxon>Mus</taxon>
    </lineage>
</organism>
<dbReference type="AlphaFoldDB" id="Q99MW6"/>
<dbReference type="PANTHER" id="PTHR10662">
    <property type="entry name" value="NUCLEAR RNA EXPORT FACTOR"/>
    <property type="match status" value="1"/>
</dbReference>
<dbReference type="InterPro" id="IPR032675">
    <property type="entry name" value="LRR_dom_sf"/>
</dbReference>
<dbReference type="GeneTree" id="ENSGT00390000007539"/>
<dbReference type="InterPro" id="IPR057125">
    <property type="entry name" value="NXF1/2/3/5-like_LRR"/>
</dbReference>
<comment type="similarity">
    <text evidence="4">Belongs to the NXF family.</text>
</comment>
<evidence type="ECO:0000256" key="3">
    <source>
        <dbReference type="ARBA" id="ARBA00004642"/>
    </source>
</evidence>
<gene>
    <name evidence="22 23 24" type="primary">Nxf2</name>
</gene>
<dbReference type="GO" id="GO:0003723">
    <property type="term" value="F:RNA binding"/>
    <property type="evidence" value="ECO:0007669"/>
    <property type="project" value="InterPro"/>
</dbReference>
<dbReference type="MGI" id="MGI:1933192">
    <property type="gene designation" value="Nxf2"/>
</dbReference>
<dbReference type="EMBL" id="BC137929">
    <property type="protein sequence ID" value="AAI37930.1"/>
    <property type="molecule type" value="mRNA"/>
</dbReference>
<evidence type="ECO:0000256" key="11">
    <source>
        <dbReference type="ARBA" id="ARBA00023010"/>
    </source>
</evidence>
<dbReference type="PhosphoSitePlus" id="Q99MW6"/>
<evidence type="ECO:0000256" key="1">
    <source>
        <dbReference type="ARBA" id="ARBA00004210"/>
    </source>
</evidence>
<reference evidence="23 25" key="3">
    <citation type="journal article" date="2009" name="PLoS Biol.">
        <title>Lineage-specific biology revealed by a finished genome assembly of the mouse.</title>
        <authorList>
            <consortium name="Mouse Genome Sequencing Consortium"/>
            <person name="Church D.M."/>
            <person name="Goodstadt L."/>
            <person name="Hillier L.W."/>
            <person name="Zody M.C."/>
            <person name="Goldstein S."/>
            <person name="She X."/>
            <person name="Bult C.J."/>
            <person name="Agarwala R."/>
            <person name="Cherry J.L."/>
            <person name="DiCuccio M."/>
            <person name="Hlavina W."/>
            <person name="Kapustin Y."/>
            <person name="Meric P."/>
            <person name="Maglott D."/>
            <person name="Birtle Z."/>
            <person name="Marques A.C."/>
            <person name="Graves T."/>
            <person name="Zhou S."/>
            <person name="Teague B."/>
            <person name="Potamousis K."/>
            <person name="Churas C."/>
            <person name="Place M."/>
            <person name="Herschleb J."/>
            <person name="Runnheim R."/>
            <person name="Forrest D."/>
            <person name="Amos-Landgraf J."/>
            <person name="Schwartz D.C."/>
            <person name="Cheng Z."/>
            <person name="Lindblad-Toh K."/>
            <person name="Eichler E.E."/>
            <person name="Ponting C.P."/>
        </authorList>
    </citation>
    <scope>NUCLEOTIDE SEQUENCE [LARGE SCALE GENOMIC DNA]</scope>
    <source>
        <strain evidence="23 25">C57BL/6J</strain>
    </source>
</reference>
<keyword evidence="11" id="KW-0811">Translocation</keyword>
<evidence type="ECO:0000313" key="21">
    <source>
        <dbReference type="EMBL" id="AAI37930.1"/>
    </source>
</evidence>
<dbReference type="CTD" id="56001"/>
<keyword evidence="10" id="KW-0653">Protein transport</keyword>
<evidence type="ECO:0000313" key="23">
    <source>
        <dbReference type="Ensembl" id="ENSMUSP00000108814.2"/>
    </source>
</evidence>
<dbReference type="FunFam" id="3.30.70.330:FF:000165">
    <property type="entry name" value="nuclear RNA export factor 1"/>
    <property type="match status" value="1"/>
</dbReference>
<sequence>MWSSPKENLQGRSSMFVQKNINSETYKQRYGLPYKRSERFYHSEYKMNYNHGFQGRKRGVNYIWSQFDRKNNHFDHYGAPYAMGMKRRRERCSYDDQYFLNVWDDSKTEEGETDLDAENETEEKWYKVTIPSGRKYEKTWLMRSIQNFCSEPFIPVDFHYDKTQARFFVQNAKTASALKDVSYRICDETSRKIAIFVSPSVVPYSVQNKFTSEQMEYIRESMMNRYDASQKALDLEKFRFDQDLMDKDIDMMLNRRSCMVATLQIIQSDIPELLSLNLTNNKLYQLDGLSDMTEKAPHVKILNLSRNKLKSFTELEKVKELKLEELWLEGNPFCNCFLDHFEYISTIHDLFPKLLRLDGEDIIVPKRNLQNGKGLIVPTRNLQNGKDLIVPTGNPQDGKDLIVPTGNPQDGKDLIVPTGNPQDGKDLIVPTKMDIEVPQPCKESCNTSEVIKNLVLQFLKEYYLFYDNGDRLRLLDAYHDQACFSLSVPFDVSDPNLNNLEEYFKYSRDLKRQQDSSMRMQLLKHTKHDIVNSLSLLPKTQHDLCSFLVDLFLHTEMMLCFSVNGLFMEVEGKCRGCIRAFTRIFIAIPCSDSRICIMNDELIVRNASPKEIQKAFTSLPAPDTSFKPLLSEEQQEMVKSFSVQSGMKLDWSQKCLQDNEWDYTKAGEAFTALQNEGKIPKEFFK</sequence>
<evidence type="ECO:0000256" key="15">
    <source>
        <dbReference type="ARBA" id="ARBA00077623"/>
    </source>
</evidence>
<dbReference type="VEuPathDB" id="HostDB:ENSMUSG00000009941"/>
<dbReference type="AGR" id="MGI:1933192"/>
<dbReference type="InterPro" id="IPR009060">
    <property type="entry name" value="UBA-like_sf"/>
</dbReference>
<dbReference type="ProteomicsDB" id="336642"/>
<dbReference type="EMBL" id="BC137928">
    <property type="protein sequence ID" value="AAI37929.1"/>
    <property type="molecule type" value="mRNA"/>
</dbReference>
<comment type="subcellular location">
    <subcellularLocation>
        <location evidence="1">Cytoplasm</location>
        <location evidence="1">Stress granule</location>
    </subcellularLocation>
    <subcellularLocation>
        <location evidence="2">Nucleus</location>
        <location evidence="2">Nuclear pore complex</location>
    </subcellularLocation>
    <subcellularLocation>
        <location evidence="3">Nucleus</location>
        <location evidence="3">Nucleoplasm</location>
    </subcellularLocation>
</comment>
<dbReference type="Proteomes" id="UP000000589">
    <property type="component" value="Chromosome X"/>
</dbReference>
<dbReference type="eggNOG" id="KOG3763">
    <property type="taxonomic scope" value="Eukaryota"/>
</dbReference>
<dbReference type="PaxDb" id="10090-ENSMUSP00000108814"/>
<keyword evidence="12" id="KW-0944">Nitration</keyword>
<dbReference type="InterPro" id="IPR018222">
    <property type="entry name" value="Nuclear_transport_factor_2_euk"/>
</dbReference>
<dbReference type="InterPro" id="IPR030217">
    <property type="entry name" value="NXF_fam"/>
</dbReference>
<evidence type="ECO:0000256" key="5">
    <source>
        <dbReference type="ARBA" id="ARBA00022448"/>
    </source>
</evidence>
<dbReference type="Ensembl" id="ENSMUST00000113189.8">
    <property type="protein sequence ID" value="ENSMUSP00000108814.2"/>
    <property type="gene ID" value="ENSMUSG00000009941.11"/>
</dbReference>
<keyword evidence="13" id="KW-0906">Nuclear pore complex</keyword>
<dbReference type="GO" id="GO:0015031">
    <property type="term" value="P:protein transport"/>
    <property type="evidence" value="ECO:0007669"/>
    <property type="project" value="UniProtKB-KW"/>
</dbReference>
<evidence type="ECO:0000313" key="20">
    <source>
        <dbReference type="EMBL" id="AAI37929.1"/>
    </source>
</evidence>
<reference evidence="20" key="2">
    <citation type="journal article" date="2004" name="Genome Res.">
        <title>The status, quality, and expansion of the NIH full-length cDNA project: the Mammalian Gene Collection (MGC).</title>
        <authorList>
            <consortium name="The MGC Project Team"/>
            <person name="Gerhard D.S."/>
            <person name="Wagner L."/>
            <person name="Feingold E.A."/>
            <person name="Shenmen C.M."/>
            <person name="Grouse L.H."/>
            <person name="Schuler G."/>
            <person name="Klein S.L."/>
            <person name="Old S."/>
            <person name="Rasooly R."/>
            <person name="Good P."/>
            <person name="Guyer M."/>
            <person name="Peck A.M."/>
            <person name="Derge J.G."/>
            <person name="Lipman D."/>
            <person name="Collins F.S."/>
            <person name="Jang W."/>
            <person name="Sherry S."/>
            <person name="Feolo M."/>
            <person name="Misquitta L."/>
            <person name="Lee E."/>
            <person name="Rotmistrovsky K."/>
            <person name="Greenhut S.F."/>
            <person name="Schaefer C.F."/>
            <person name="Buetow K."/>
            <person name="Bonner T.I."/>
            <person name="Haussler D."/>
            <person name="Kent J."/>
            <person name="Kiekhaus M."/>
            <person name="Furey T."/>
            <person name="Brent M."/>
            <person name="Prange C."/>
            <person name="Schreiber K."/>
            <person name="Shapiro N."/>
            <person name="Bhat N.K."/>
            <person name="Hopkins R.F."/>
            <person name="Hsie F."/>
            <person name="Driscoll T."/>
            <person name="Soares M.B."/>
            <person name="Casavant T.L."/>
            <person name="Scheetz T.E."/>
            <person name="Brown-stein M.J."/>
            <person name="Usdin T.B."/>
            <person name="Toshiyuki S."/>
            <person name="Carninci P."/>
            <person name="Piao Y."/>
            <person name="Dudekula D.B."/>
            <person name="Ko M.S."/>
            <person name="Kawakami K."/>
            <person name="Suzuki Y."/>
            <person name="Sugano S."/>
            <person name="Gruber C.E."/>
            <person name="Smith M.R."/>
            <person name="Simmons B."/>
            <person name="Moore T."/>
            <person name="Waterman R."/>
            <person name="Johnson S.L."/>
            <person name="Ruan Y."/>
            <person name="Wei C.L."/>
            <person name="Mathavan S."/>
            <person name="Gunaratne P.H."/>
            <person name="Wu J."/>
            <person name="Garcia A.M."/>
            <person name="Hulyk S.W."/>
            <person name="Fuh E."/>
            <person name="Yuan Y."/>
            <person name="Sneed A."/>
            <person name="Kowis C."/>
            <person name="Hodgson A."/>
            <person name="Muzny D.M."/>
            <person name="McPherson J."/>
            <person name="Gibbs R.A."/>
            <person name="Fahey J."/>
            <person name="Helton E."/>
            <person name="Ketteman M."/>
            <person name="Madan A."/>
            <person name="Rodrigues S."/>
            <person name="Sanchez A."/>
            <person name="Whiting M."/>
            <person name="Madari A."/>
            <person name="Young A.C."/>
            <person name="Wetherby K.D."/>
            <person name="Granite S.J."/>
            <person name="Kwong P.N."/>
            <person name="Brinkley C.P."/>
            <person name="Pearson R.L."/>
            <person name="Bouffard G.G."/>
            <person name="Blakesly R.W."/>
            <person name="Green E.D."/>
            <person name="Dickson M.C."/>
            <person name="Rodriguez A.C."/>
            <person name="Grimwood J."/>
            <person name="Schmutz J."/>
            <person name="Myers R.M."/>
            <person name="Butterfield Y.S."/>
            <person name="Griffith M."/>
            <person name="Griffith O.L."/>
            <person name="Krzywinski M.I."/>
            <person name="Liao N."/>
            <person name="Morin R."/>
            <person name="Morrin R."/>
            <person name="Palmquist D."/>
            <person name="Petrescu A.S."/>
            <person name="Skalska U."/>
            <person name="Smailus D.E."/>
            <person name="Stott J.M."/>
            <person name="Schnerch A."/>
            <person name="Schein J.E."/>
            <person name="Jones S.J."/>
            <person name="Holt R.A."/>
            <person name="Baross A."/>
            <person name="Marra M.A."/>
            <person name="Clifton S."/>
            <person name="Makowski K.A."/>
            <person name="Bosak S."/>
            <person name="Malek J."/>
        </authorList>
    </citation>
    <scope>NUCLEOTIDE SEQUENCE [LARGE SCALE MRNA]</scope>
    <source>
        <tissue evidence="21">Brain</tissue>
        <tissue evidence="20">Testicle</tissue>
    </source>
</reference>
<evidence type="ECO:0000259" key="19">
    <source>
        <dbReference type="PROSITE" id="PS51281"/>
    </source>
</evidence>
<dbReference type="InterPro" id="IPR001611">
    <property type="entry name" value="Leu-rich_rpt"/>
</dbReference>
<dbReference type="SUPFAM" id="SSF54427">
    <property type="entry name" value="NTF2-like"/>
    <property type="match status" value="1"/>
</dbReference>
<evidence type="ECO:0000256" key="13">
    <source>
        <dbReference type="ARBA" id="ARBA00023132"/>
    </source>
</evidence>
<dbReference type="DNASU" id="83454"/>
<keyword evidence="6" id="KW-0963">Cytoplasm</keyword>
<protein>
    <recommendedName>
        <fullName evidence="17">Tip-associated protein</fullName>
    </recommendedName>
    <alternativeName>
        <fullName evidence="15">Tip-associating protein</fullName>
    </alternativeName>
    <alternativeName>
        <fullName evidence="16">mRNA export factor TAP</fullName>
    </alternativeName>
</protein>
<dbReference type="InterPro" id="IPR002075">
    <property type="entry name" value="NTF2_dom"/>
</dbReference>
<evidence type="ECO:0000313" key="24">
    <source>
        <dbReference type="MGI" id="MGI:1933192"/>
    </source>
</evidence>
<dbReference type="GO" id="GO:0010494">
    <property type="term" value="C:cytoplasmic stress granule"/>
    <property type="evidence" value="ECO:0007669"/>
    <property type="project" value="UniProtKB-SubCell"/>
</dbReference>
<feature type="domain" description="TAP-C" evidence="19">
    <location>
        <begin position="632"/>
        <end position="685"/>
    </location>
</feature>
<dbReference type="PROSITE" id="PS51281">
    <property type="entry name" value="TAP_C"/>
    <property type="match status" value="1"/>
</dbReference>
<evidence type="ECO:0000256" key="8">
    <source>
        <dbReference type="ARBA" id="ARBA00022737"/>
    </source>
</evidence>
<dbReference type="InterPro" id="IPR015245">
    <property type="entry name" value="Tap_RNA-bd"/>
</dbReference>
<reference evidence="23" key="5">
    <citation type="submission" date="2025-05" db="UniProtKB">
        <authorList>
            <consortium name="Ensembl"/>
        </authorList>
    </citation>
    <scope>IDENTIFICATION</scope>
    <source>
        <strain evidence="23">C57BL/6J</strain>
    </source>
</reference>
<dbReference type="InterPro" id="IPR012677">
    <property type="entry name" value="Nucleotide-bd_a/b_plait_sf"/>
</dbReference>
<dbReference type="Pfam" id="PF24048">
    <property type="entry name" value="LRR_NXF1-5"/>
    <property type="match status" value="1"/>
</dbReference>
<evidence type="ECO:0000256" key="17">
    <source>
        <dbReference type="ARBA" id="ARBA00082469"/>
    </source>
</evidence>
<evidence type="ECO:0000256" key="7">
    <source>
        <dbReference type="ARBA" id="ARBA00022614"/>
    </source>
</evidence>
<dbReference type="FunFam" id="3.10.450.50:FF:000004">
    <property type="entry name" value="Nuclear RNA export factor 1"/>
    <property type="match status" value="1"/>
</dbReference>
<dbReference type="Pfam" id="PF03943">
    <property type="entry name" value="TAP_C"/>
    <property type="match status" value="1"/>
</dbReference>
<dbReference type="InterPro" id="IPR032710">
    <property type="entry name" value="NTF2-like_dom_sf"/>
</dbReference>
<keyword evidence="9" id="KW-0509">mRNA transport</keyword>
<evidence type="ECO:0000256" key="2">
    <source>
        <dbReference type="ARBA" id="ARBA00004567"/>
    </source>
</evidence>
<evidence type="ECO:0000313" key="25">
    <source>
        <dbReference type="Proteomes" id="UP000000589"/>
    </source>
</evidence>
<dbReference type="BioGRID-ORCS" id="83454">
    <property type="hits" value="1 hit in 78 CRISPR screens"/>
</dbReference>
<reference evidence="23" key="4">
    <citation type="journal article" date="2011" name="PLoS Biol.">
        <title>Modernizing reference genome assemblies.</title>
        <authorList>
            <person name="Church D.M."/>
            <person name="Schneider V.A."/>
            <person name="Graves T."/>
            <person name="Auger K."/>
            <person name="Cunningham F."/>
            <person name="Bouk N."/>
            <person name="Chen H.C."/>
            <person name="Agarwala R."/>
            <person name="McLaren W.M."/>
            <person name="Ritchie G.R."/>
            <person name="Albracht D."/>
            <person name="Kremitzki M."/>
            <person name="Rock S."/>
            <person name="Kotkiewicz H."/>
            <person name="Kremitzki C."/>
            <person name="Wollam A."/>
            <person name="Trani L."/>
            <person name="Fulton L."/>
            <person name="Fulton R."/>
            <person name="Matthews L."/>
            <person name="Whitehead S."/>
            <person name="Chow W."/>
            <person name="Torrance J."/>
            <person name="Dunn M."/>
            <person name="Harden G."/>
            <person name="Threadgold G."/>
            <person name="Wood J."/>
            <person name="Collins J."/>
            <person name="Heath P."/>
            <person name="Griffiths G."/>
            <person name="Pelan S."/>
            <person name="Grafham D."/>
            <person name="Eichler E.E."/>
            <person name="Weinstock G."/>
            <person name="Mardis E.R."/>
            <person name="Wilson R.K."/>
            <person name="Howe K."/>
            <person name="Flicek P."/>
            <person name="Hubbard T."/>
        </authorList>
    </citation>
    <scope>NUCLEOTIDE SEQUENCE [LARGE SCALE GENOMIC DNA]</scope>
    <source>
        <strain evidence="23">C57BL/6J</strain>
    </source>
</reference>
<dbReference type="CDD" id="cd14342">
    <property type="entry name" value="UBA_TAP-C"/>
    <property type="match status" value="1"/>
</dbReference>
<dbReference type="Pfam" id="PF09162">
    <property type="entry name" value="Tap-RNA_bind"/>
    <property type="match status" value="1"/>
</dbReference>
<dbReference type="OMA" id="YENHENK"/>
<dbReference type="FunFam" id="3.80.10.10:FF:001279">
    <property type="entry name" value="Nuclear RNA export factor 2"/>
    <property type="match status" value="1"/>
</dbReference>
<dbReference type="GO" id="GO:0005643">
    <property type="term" value="C:nuclear pore"/>
    <property type="evidence" value="ECO:0007669"/>
    <property type="project" value="UniProtKB-SubCell"/>
</dbReference>
<dbReference type="InterPro" id="IPR035979">
    <property type="entry name" value="RBD_domain_sf"/>
</dbReference>
<dbReference type="Bgee" id="ENSMUSG00000009941">
    <property type="expression patterns" value="Expressed in spermatid and 40 other cell types or tissues"/>
</dbReference>
<evidence type="ECO:0000256" key="12">
    <source>
        <dbReference type="ARBA" id="ARBA00023074"/>
    </source>
</evidence>
<dbReference type="GO" id="GO:0006406">
    <property type="term" value="P:mRNA export from nucleus"/>
    <property type="evidence" value="ECO:0007669"/>
    <property type="project" value="InterPro"/>
</dbReference>
<evidence type="ECO:0000259" key="18">
    <source>
        <dbReference type="PROSITE" id="PS50177"/>
    </source>
</evidence>
<keyword evidence="8" id="KW-0677">Repeat</keyword>
<name>Q99MW6_MOUSE</name>
<dbReference type="Pfam" id="PF22602">
    <property type="entry name" value="NXF_NTF2"/>
    <property type="match status" value="1"/>
</dbReference>
<dbReference type="PANTHER" id="PTHR10662:SF15">
    <property type="entry name" value="NUCLEAR RNA EXPORT FACTOR 5"/>
    <property type="match status" value="1"/>
</dbReference>
<feature type="domain" description="NTF2" evidence="18">
    <location>
        <begin position="454"/>
        <end position="604"/>
    </location>
</feature>
<evidence type="ECO:0000256" key="14">
    <source>
        <dbReference type="ARBA" id="ARBA00023242"/>
    </source>
</evidence>
<dbReference type="SMART" id="SM00804">
    <property type="entry name" value="TAP_C"/>
    <property type="match status" value="1"/>
</dbReference>
<dbReference type="Gene3D" id="3.30.70.330">
    <property type="match status" value="1"/>
</dbReference>
<proteinExistence type="evidence at transcript level"/>
<reference evidence="22" key="1">
    <citation type="journal article" date="2001" name="Nat. Genet.">
        <title>An abundance of X-linked genes expressed in spermatogonia.</title>
        <authorList>
            <person name="Wang P.J."/>
            <person name="McCarrey J.R."/>
            <person name="Yang F."/>
            <person name="Page D.C."/>
        </authorList>
    </citation>
    <scope>NUCLEOTIDE SEQUENCE</scope>
    <source>
        <tissue evidence="22">Testis</tissue>
    </source>
</reference>
<dbReference type="PROSITE" id="PS51450">
    <property type="entry name" value="LRR"/>
    <property type="match status" value="2"/>
</dbReference>
<keyword evidence="7" id="KW-0433">Leucine-rich repeat</keyword>
<dbReference type="EMBL" id="AF285575">
    <property type="protein sequence ID" value="AAK31954.1"/>
    <property type="molecule type" value="mRNA"/>
</dbReference>
<evidence type="ECO:0000313" key="22">
    <source>
        <dbReference type="EMBL" id="AAK31954.1"/>
    </source>
</evidence>
<evidence type="ECO:0000256" key="4">
    <source>
        <dbReference type="ARBA" id="ARBA00009285"/>
    </source>
</evidence>